<reference evidence="1" key="1">
    <citation type="submission" date="2020-11" db="EMBL/GenBank/DDBJ databases">
        <authorList>
            <person name="Tran Van P."/>
        </authorList>
    </citation>
    <scope>NUCLEOTIDE SEQUENCE</scope>
</reference>
<sequence>MFASRYSNILETKSSSTTLFDGGDGNTLTIVTEQICHDDLYGVSISSVYGWLAPEFTSTCGLARIIFTVKRRNFALLDAARKFTAKLAEEFEELSSLEETPFTGSSQPGYANETVIRVPNISS</sequence>
<protein>
    <submittedName>
        <fullName evidence="1">Uncharacterized protein</fullName>
    </submittedName>
</protein>
<evidence type="ECO:0000313" key="1">
    <source>
        <dbReference type="EMBL" id="CAD7412824.1"/>
    </source>
</evidence>
<organism evidence="1">
    <name type="scientific">Timema poppense</name>
    <name type="common">Walking stick</name>
    <dbReference type="NCBI Taxonomy" id="170557"/>
    <lineage>
        <taxon>Eukaryota</taxon>
        <taxon>Metazoa</taxon>
        <taxon>Ecdysozoa</taxon>
        <taxon>Arthropoda</taxon>
        <taxon>Hexapoda</taxon>
        <taxon>Insecta</taxon>
        <taxon>Pterygota</taxon>
        <taxon>Neoptera</taxon>
        <taxon>Polyneoptera</taxon>
        <taxon>Phasmatodea</taxon>
        <taxon>Timematodea</taxon>
        <taxon>Timematoidea</taxon>
        <taxon>Timematidae</taxon>
        <taxon>Timema</taxon>
    </lineage>
</organism>
<gene>
    <name evidence="1" type="ORF">TPSB3V08_LOCUS8653</name>
</gene>
<proteinExistence type="predicted"/>
<dbReference type="EMBL" id="OD006336">
    <property type="protein sequence ID" value="CAD7412824.1"/>
    <property type="molecule type" value="Genomic_DNA"/>
</dbReference>
<name>A0A7R9DDQ3_TIMPO</name>
<accession>A0A7R9DDQ3</accession>
<dbReference type="AlphaFoldDB" id="A0A7R9DDQ3"/>